<dbReference type="Proteomes" id="UP001066276">
    <property type="component" value="Chromosome 7"/>
</dbReference>
<evidence type="ECO:0000313" key="2">
    <source>
        <dbReference type="EMBL" id="KAJ1121894.1"/>
    </source>
</evidence>
<dbReference type="Gene3D" id="3.10.100.10">
    <property type="entry name" value="Mannose-Binding Protein A, subunit A"/>
    <property type="match status" value="1"/>
</dbReference>
<reference evidence="2" key="1">
    <citation type="journal article" date="2022" name="bioRxiv">
        <title>Sequencing and chromosome-scale assembly of the giantPleurodeles waltlgenome.</title>
        <authorList>
            <person name="Brown T."/>
            <person name="Elewa A."/>
            <person name="Iarovenko S."/>
            <person name="Subramanian E."/>
            <person name="Araus A.J."/>
            <person name="Petzold A."/>
            <person name="Susuki M."/>
            <person name="Suzuki K.-i.T."/>
            <person name="Hayashi T."/>
            <person name="Toyoda A."/>
            <person name="Oliveira C."/>
            <person name="Osipova E."/>
            <person name="Leigh N.D."/>
            <person name="Simon A."/>
            <person name="Yun M.H."/>
        </authorList>
    </citation>
    <scope>NUCLEOTIDE SEQUENCE</scope>
    <source>
        <strain evidence="2">20211129_DDA</strain>
        <tissue evidence="2">Liver</tissue>
    </source>
</reference>
<evidence type="ECO:0000313" key="3">
    <source>
        <dbReference type="Proteomes" id="UP001066276"/>
    </source>
</evidence>
<dbReference type="InterPro" id="IPR016187">
    <property type="entry name" value="CTDL_fold"/>
</dbReference>
<dbReference type="PANTHER" id="PTHR47498:SF1">
    <property type="entry name" value="C-TYPE LECTIN DOMAIN FAMILY 2 MEMBER L"/>
    <property type="match status" value="1"/>
</dbReference>
<gene>
    <name evidence="2" type="ORF">NDU88_000403</name>
</gene>
<dbReference type="PROSITE" id="PS50041">
    <property type="entry name" value="C_TYPE_LECTIN_2"/>
    <property type="match status" value="1"/>
</dbReference>
<comment type="caution">
    <text evidence="2">The sequence shown here is derived from an EMBL/GenBank/DDBJ whole genome shotgun (WGS) entry which is preliminary data.</text>
</comment>
<organism evidence="2 3">
    <name type="scientific">Pleurodeles waltl</name>
    <name type="common">Iberian ribbed newt</name>
    <dbReference type="NCBI Taxonomy" id="8319"/>
    <lineage>
        <taxon>Eukaryota</taxon>
        <taxon>Metazoa</taxon>
        <taxon>Chordata</taxon>
        <taxon>Craniata</taxon>
        <taxon>Vertebrata</taxon>
        <taxon>Euteleostomi</taxon>
        <taxon>Amphibia</taxon>
        <taxon>Batrachia</taxon>
        <taxon>Caudata</taxon>
        <taxon>Salamandroidea</taxon>
        <taxon>Salamandridae</taxon>
        <taxon>Pleurodelinae</taxon>
        <taxon>Pleurodeles</taxon>
    </lineage>
</organism>
<dbReference type="InterPro" id="IPR016186">
    <property type="entry name" value="C-type_lectin-like/link_sf"/>
</dbReference>
<protein>
    <recommendedName>
        <fullName evidence="1">C-type lectin domain-containing protein</fullName>
    </recommendedName>
</protein>
<keyword evidence="3" id="KW-1185">Reference proteome</keyword>
<dbReference type="PANTHER" id="PTHR47498">
    <property type="entry name" value="C-TYPE LECTIN DOMAIN FAMILY 2 MEMBER L"/>
    <property type="match status" value="1"/>
</dbReference>
<dbReference type="InterPro" id="IPR001304">
    <property type="entry name" value="C-type_lectin-like"/>
</dbReference>
<dbReference type="SUPFAM" id="SSF56436">
    <property type="entry name" value="C-type lectin-like"/>
    <property type="match status" value="1"/>
</dbReference>
<evidence type="ECO:0000259" key="1">
    <source>
        <dbReference type="PROSITE" id="PS50041"/>
    </source>
</evidence>
<proteinExistence type="predicted"/>
<accession>A0AAV7P4W2</accession>
<dbReference type="Pfam" id="PF00059">
    <property type="entry name" value="Lectin_C"/>
    <property type="match status" value="1"/>
</dbReference>
<sequence length="178" mass="20838">MSGGRGTHSMSCQADPEVYHHVPAGHGPEKKPRTPWWRRWLLYLQLWFKFLCQDHHKISSPVQPRCPDYSVYFKERCYYLNETREEWHASNYSCFLNNGFLAVFETPKDLEFLLATFSHAVPWIGLHKKGDMYLWVDGQAFNESTFQLVIREDCAYIDIGSITTTSCDLPKAFICMKM</sequence>
<dbReference type="AlphaFoldDB" id="A0AAV7P4W2"/>
<dbReference type="EMBL" id="JANPWB010000011">
    <property type="protein sequence ID" value="KAJ1121894.1"/>
    <property type="molecule type" value="Genomic_DNA"/>
</dbReference>
<dbReference type="SMART" id="SM00034">
    <property type="entry name" value="CLECT"/>
    <property type="match status" value="1"/>
</dbReference>
<feature type="domain" description="C-type lectin" evidence="1">
    <location>
        <begin position="73"/>
        <end position="176"/>
    </location>
</feature>
<name>A0AAV7P4W2_PLEWA</name>